<dbReference type="PROSITE" id="PS50022">
    <property type="entry name" value="FA58C_3"/>
    <property type="match status" value="1"/>
</dbReference>
<keyword evidence="3 9" id="KW-0245">EGF-like domain</keyword>
<dbReference type="Gene3D" id="2.60.120.200">
    <property type="match status" value="4"/>
</dbReference>
<feature type="domain" description="Laminin G" evidence="13">
    <location>
        <begin position="351"/>
        <end position="520"/>
    </location>
</feature>
<evidence type="ECO:0000256" key="3">
    <source>
        <dbReference type="ARBA" id="ARBA00022536"/>
    </source>
</evidence>
<evidence type="ECO:0000256" key="11">
    <source>
        <dbReference type="SAM" id="SignalP"/>
    </source>
</evidence>
<feature type="domain" description="Laminin G" evidence="13">
    <location>
        <begin position="170"/>
        <end position="343"/>
    </location>
</feature>
<sequence>MNVQMSVWIRFLLVLCALISIEADRCSNPLMEGAKLTASTERIGKEARFARLNGNGAWTARVANTDQYITVDLQTVYAVRRVATQGRALSTDFVSAYQLQYGRNGRDFSDYYGPRGGVWDFAGNSDGDSVVENELEVPIVARYIRFRPTNWQSRIAMRIEVYGCLYSASRLGFAGNTVIEQDFEKRPLHSLSDRVEFRFRTVYTDAVLLYGRGSQGDLIAVQLIQNKLHLKLSLGSLETTSLSVGSLLDDNLWHDVIIDRDRRQLSLTVDRVNISTLISGDFRKLDLNNKLYVGGVAHQHVALDVFANFSGCMEDLYFNDIEILADLKRDGISLHGKPSERACSAADQLSNAVTFTSQRSYLQYEGGSDLSQMNTSFGFRTFEPDGLMMYHNFKSRGFIKVYLDSGLLTIQLDGEQVSQPVVLTPFAERQFNDGAWHGLSIVLATNQVLTLVDGYQVVTRRLFSFTSGETFLFGGGLVATSDVGYIGCMRDMMSDGFKRGVSARQYETAQYASEIVHDSCHLVDRCYPSPCEHGGRCWQDMKRFHCDCSGTGYGGSVCHTAIHPVSCTKLFEQRPQQQQTGVHALLDVDGSGPLPAFPVLCVGTSDGRVETHVSHDLRGDETVDGFQKPGSFIRDIEYPASFEQLEVLINSSIACRQNLLYTCRGARLLNTATSRTEPFRPLSWWMSRSNAVMDYWGGSQPGSRKCRCGIDGNCVDRALDCNCDAGISDEDHIDGGDLIYKDDLPVRQLRFGDTGSLSDDKLGRYRLGDLICVGDALSDDTVTFRKADATFNMPTIELGYTGDIFFEFRTALTSGTFFHITGPEDYMMVFLDGNSVKLRMSISGVEVPVQVASAFRLDDNEWHSVMIEVNRLEVSVLLDNSLSASTPISVSARPLHFTSKLVIGAQTSYEYGFAGCMRAFSVNGRLLSLRVLAERGLYGVSPGCVGKCASSPCLNNGQCHEMYSSFTCNCRFTAYKGPICADEIGVGMNRDYMISYDMGGNYRSTVNENIVIGFSTTSPSGFLMGLIGLTNEYMTVEVSNSGRIRVVFDFGFERQEVVYPSTGDRVFKGGQFHMLRVRRDNNGQTLHVQVDHYEELVERFNVSRFSDIQFDSIRKLYIGKNESMTEGFLGCISRVQFDDIFPLKEMFQENRPDYVTGNRDSIHEDFCGVEPQRLAEEDTESRPPPEVDEAIIRSLYNHVDSAMIGGVVSVLLLVVILAVILLCHYTARHKGDYLTREDSGADIAMDADEAVAMGYTGPHVEKMKEFFI</sequence>
<comment type="subcellular location">
    <subcellularLocation>
        <location evidence="1">Membrane</location>
        <topology evidence="1">Single-pass type I membrane protein</topology>
    </subcellularLocation>
</comment>
<feature type="domain" description="EGF-like" evidence="14">
    <location>
        <begin position="522"/>
        <end position="559"/>
    </location>
</feature>
<dbReference type="InterPro" id="IPR008979">
    <property type="entry name" value="Galactose-bd-like_sf"/>
</dbReference>
<feature type="domain" description="EGF-like" evidence="14">
    <location>
        <begin position="945"/>
        <end position="981"/>
    </location>
</feature>
<evidence type="ECO:0000256" key="9">
    <source>
        <dbReference type="PROSITE-ProRule" id="PRU00076"/>
    </source>
</evidence>
<evidence type="ECO:0000256" key="10">
    <source>
        <dbReference type="SAM" id="Phobius"/>
    </source>
</evidence>
<dbReference type="SUPFAM" id="SSF49899">
    <property type="entry name" value="Concanavalin A-like lectins/glucanases"/>
    <property type="match status" value="4"/>
</dbReference>
<dbReference type="CDD" id="cd00057">
    <property type="entry name" value="FA58C"/>
    <property type="match status" value="1"/>
</dbReference>
<protein>
    <submittedName>
        <fullName evidence="15">Neurexin IV-like protein</fullName>
    </submittedName>
</protein>
<evidence type="ECO:0000256" key="5">
    <source>
        <dbReference type="ARBA" id="ARBA00022729"/>
    </source>
</evidence>
<dbReference type="InterPro" id="IPR000421">
    <property type="entry name" value="FA58C"/>
</dbReference>
<dbReference type="InterPro" id="IPR001791">
    <property type="entry name" value="Laminin_G"/>
</dbReference>
<dbReference type="SMART" id="SM00181">
    <property type="entry name" value="EGF"/>
    <property type="match status" value="2"/>
</dbReference>
<keyword evidence="6 10" id="KW-1133">Transmembrane helix</keyword>
<dbReference type="EMBL" id="MW292201">
    <property type="protein sequence ID" value="UEK51597.1"/>
    <property type="molecule type" value="mRNA"/>
</dbReference>
<dbReference type="PROSITE" id="PS01285">
    <property type="entry name" value="FA58C_1"/>
    <property type="match status" value="1"/>
</dbReference>
<feature type="domain" description="F5/8 type C" evidence="12">
    <location>
        <begin position="26"/>
        <end position="164"/>
    </location>
</feature>
<reference evidence="15" key="1">
    <citation type="submission" date="2020-11" db="EMBL/GenBank/DDBJ databases">
        <title>Barnacle with a root-like body: structural and transcriptomic signatures of the interna, endoparasitic structure of the parasitic barnacle Sacculina yatsui.</title>
        <authorList>
            <person name="Wong Y.H."/>
            <person name="Okano K."/>
        </authorList>
    </citation>
    <scope>NUCLEOTIDE SEQUENCE</scope>
    <source>
        <tissue evidence="15">Endoparasitic structure interna</tissue>
    </source>
</reference>
<dbReference type="SUPFAM" id="SSF49785">
    <property type="entry name" value="Galactose-binding domain-like"/>
    <property type="match status" value="1"/>
</dbReference>
<feature type="domain" description="Laminin G" evidence="13">
    <location>
        <begin position="983"/>
        <end position="1167"/>
    </location>
</feature>
<evidence type="ECO:0000256" key="7">
    <source>
        <dbReference type="ARBA" id="ARBA00023136"/>
    </source>
</evidence>
<evidence type="ECO:0000256" key="8">
    <source>
        <dbReference type="ARBA" id="ARBA00023157"/>
    </source>
</evidence>
<evidence type="ECO:0000259" key="14">
    <source>
        <dbReference type="PROSITE" id="PS50026"/>
    </source>
</evidence>
<dbReference type="Gene3D" id="2.60.120.260">
    <property type="entry name" value="Galactose-binding domain-like"/>
    <property type="match status" value="1"/>
</dbReference>
<keyword evidence="7 10" id="KW-0472">Membrane</keyword>
<comment type="similarity">
    <text evidence="2">Belongs to the neurexin family.</text>
</comment>
<dbReference type="PANTHER" id="PTHR15036:SF91">
    <property type="entry name" value="NEUREXIN-4"/>
    <property type="match status" value="1"/>
</dbReference>
<dbReference type="CDD" id="cd00110">
    <property type="entry name" value="LamG"/>
    <property type="match status" value="4"/>
</dbReference>
<comment type="caution">
    <text evidence="9">Lacks conserved residue(s) required for the propagation of feature annotation.</text>
</comment>
<dbReference type="PROSITE" id="PS50025">
    <property type="entry name" value="LAM_G_DOMAIN"/>
    <property type="match status" value="4"/>
</dbReference>
<dbReference type="FunFam" id="2.60.120.260:FF:000016">
    <property type="entry name" value="Contactin-associated protein-like 4 isoform 1"/>
    <property type="match status" value="1"/>
</dbReference>
<feature type="chain" id="PRO_5035451072" evidence="11">
    <location>
        <begin position="24"/>
        <end position="1268"/>
    </location>
</feature>
<dbReference type="PANTHER" id="PTHR15036">
    <property type="entry name" value="PIKACHURIN-LIKE PROTEIN"/>
    <property type="match status" value="1"/>
</dbReference>
<dbReference type="InterPro" id="IPR000742">
    <property type="entry name" value="EGF"/>
</dbReference>
<feature type="transmembrane region" description="Helical" evidence="10">
    <location>
        <begin position="1202"/>
        <end position="1227"/>
    </location>
</feature>
<dbReference type="SMART" id="SM00282">
    <property type="entry name" value="LamG"/>
    <property type="match status" value="4"/>
</dbReference>
<dbReference type="InterPro" id="IPR013320">
    <property type="entry name" value="ConA-like_dom_sf"/>
</dbReference>
<name>A0A8K1RBX1_9CRUS</name>
<feature type="signal peptide" evidence="11">
    <location>
        <begin position="1"/>
        <end position="23"/>
    </location>
</feature>
<dbReference type="SMART" id="SM00231">
    <property type="entry name" value="FA58C"/>
    <property type="match status" value="1"/>
</dbReference>
<evidence type="ECO:0000256" key="2">
    <source>
        <dbReference type="ARBA" id="ARBA00010241"/>
    </source>
</evidence>
<accession>A0A8K1RBX1</accession>
<dbReference type="Gene3D" id="2.10.25.10">
    <property type="entry name" value="Laminin"/>
    <property type="match status" value="2"/>
</dbReference>
<keyword evidence="8" id="KW-1015">Disulfide bond</keyword>
<evidence type="ECO:0000259" key="12">
    <source>
        <dbReference type="PROSITE" id="PS50022"/>
    </source>
</evidence>
<organism evidence="15">
    <name type="scientific">Parasacculina yatsui</name>
    <dbReference type="NCBI Taxonomy" id="2836420"/>
    <lineage>
        <taxon>Eukaryota</taxon>
        <taxon>Metazoa</taxon>
        <taxon>Ecdysozoa</taxon>
        <taxon>Arthropoda</taxon>
        <taxon>Crustacea</taxon>
        <taxon>Multicrustacea</taxon>
        <taxon>Cirripedia</taxon>
        <taxon>Rhizocephala</taxon>
        <taxon>Polyascidae</taxon>
        <taxon>Parasacculina</taxon>
    </lineage>
</organism>
<evidence type="ECO:0000313" key="15">
    <source>
        <dbReference type="EMBL" id="UEK51597.1"/>
    </source>
</evidence>
<evidence type="ECO:0000256" key="4">
    <source>
        <dbReference type="ARBA" id="ARBA00022692"/>
    </source>
</evidence>
<keyword evidence="5 11" id="KW-0732">Signal</keyword>
<dbReference type="Pfam" id="PF00754">
    <property type="entry name" value="F5_F8_type_C"/>
    <property type="match status" value="1"/>
</dbReference>
<dbReference type="AlphaFoldDB" id="A0A8K1RBX1"/>
<evidence type="ECO:0000259" key="13">
    <source>
        <dbReference type="PROSITE" id="PS50025"/>
    </source>
</evidence>
<evidence type="ECO:0000256" key="1">
    <source>
        <dbReference type="ARBA" id="ARBA00004479"/>
    </source>
</evidence>
<evidence type="ECO:0000256" key="6">
    <source>
        <dbReference type="ARBA" id="ARBA00022989"/>
    </source>
</evidence>
<dbReference type="CDD" id="cd00054">
    <property type="entry name" value="EGF_CA"/>
    <property type="match status" value="2"/>
</dbReference>
<proteinExistence type="evidence at transcript level"/>
<keyword evidence="4 10" id="KW-0812">Transmembrane</keyword>
<dbReference type="PROSITE" id="PS01286">
    <property type="entry name" value="FA58C_2"/>
    <property type="match status" value="1"/>
</dbReference>
<dbReference type="PROSITE" id="PS50026">
    <property type="entry name" value="EGF_3"/>
    <property type="match status" value="2"/>
</dbReference>
<feature type="domain" description="Laminin G" evidence="13">
    <location>
        <begin position="780"/>
        <end position="944"/>
    </location>
</feature>
<dbReference type="GO" id="GO:0016020">
    <property type="term" value="C:membrane"/>
    <property type="evidence" value="ECO:0007669"/>
    <property type="project" value="UniProtKB-SubCell"/>
</dbReference>
<dbReference type="InterPro" id="IPR050372">
    <property type="entry name" value="Neurexin-related_CASP"/>
</dbReference>
<dbReference type="Gene3D" id="2.60.120.1000">
    <property type="match status" value="1"/>
</dbReference>
<dbReference type="Pfam" id="PF02210">
    <property type="entry name" value="Laminin_G_2"/>
    <property type="match status" value="4"/>
</dbReference>